<evidence type="ECO:0000256" key="10">
    <source>
        <dbReference type="ARBA" id="ARBA00023125"/>
    </source>
</evidence>
<organism evidence="15 16">
    <name type="scientific">Dorea ammoniilytica</name>
    <dbReference type="NCBI Taxonomy" id="2981788"/>
    <lineage>
        <taxon>Bacteria</taxon>
        <taxon>Bacillati</taxon>
        <taxon>Bacillota</taxon>
        <taxon>Clostridia</taxon>
        <taxon>Lachnospirales</taxon>
        <taxon>Lachnospiraceae</taxon>
        <taxon>Dorea</taxon>
    </lineage>
</organism>
<evidence type="ECO:0000313" key="16">
    <source>
        <dbReference type="Proteomes" id="UP001207605"/>
    </source>
</evidence>
<reference evidence="15 16" key="1">
    <citation type="journal article" date="2021" name="ISME Commun">
        <title>Automated analysis of genomic sequences facilitates high-throughput and comprehensive description of bacteria.</title>
        <authorList>
            <person name="Hitch T.C.A."/>
        </authorList>
    </citation>
    <scope>NUCLEOTIDE SEQUENCE [LARGE SCALE GENOMIC DNA]</scope>
    <source>
        <strain evidence="15 16">Sanger_02</strain>
    </source>
</reference>
<comment type="similarity">
    <text evidence="13">Belongs to the helicase family. DinG subfamily.</text>
</comment>
<dbReference type="Pfam" id="PF06733">
    <property type="entry name" value="DEAD_2"/>
    <property type="match status" value="1"/>
</dbReference>
<dbReference type="Gene3D" id="3.40.50.300">
    <property type="entry name" value="P-loop containing nucleotide triphosphate hydrolases"/>
    <property type="match status" value="2"/>
</dbReference>
<keyword evidence="4" id="KW-0227">DNA damage</keyword>
<dbReference type="InterPro" id="IPR042493">
    <property type="entry name" value="XPD_DNA_FeS"/>
</dbReference>
<keyword evidence="16" id="KW-1185">Reference proteome</keyword>
<keyword evidence="8" id="KW-0408">Iron</keyword>
<keyword evidence="10" id="KW-0238">DNA-binding</keyword>
<dbReference type="Pfam" id="PF00270">
    <property type="entry name" value="DEAD"/>
    <property type="match status" value="1"/>
</dbReference>
<feature type="domain" description="Helicase ATP-binding" evidence="14">
    <location>
        <begin position="181"/>
        <end position="430"/>
    </location>
</feature>
<keyword evidence="1" id="KW-0004">4Fe-4S</keyword>
<dbReference type="RefSeq" id="WP_262580506.1">
    <property type="nucleotide sequence ID" value="NZ_JAOQJV010000001.1"/>
</dbReference>
<dbReference type="PANTHER" id="PTHR11472">
    <property type="entry name" value="DNA REPAIR DEAD HELICASE RAD3/XP-D SUBFAMILY MEMBER"/>
    <property type="match status" value="1"/>
</dbReference>
<dbReference type="InterPro" id="IPR006555">
    <property type="entry name" value="ATP-dep_Helicase_C"/>
</dbReference>
<keyword evidence="12" id="KW-0413">Isomerase</keyword>
<keyword evidence="7" id="KW-0067">ATP-binding</keyword>
<dbReference type="InterPro" id="IPR014013">
    <property type="entry name" value="Helic_SF1/SF2_ATP-bd_DinG/Rad3"/>
</dbReference>
<dbReference type="Gene3D" id="1.10.30.20">
    <property type="entry name" value="Bacterial XPD DNA helicase, FeS cluster domain"/>
    <property type="match status" value="1"/>
</dbReference>
<dbReference type="Gene3D" id="1.10.275.40">
    <property type="match status" value="1"/>
</dbReference>
<dbReference type="PANTHER" id="PTHR11472:SF34">
    <property type="entry name" value="REGULATOR OF TELOMERE ELONGATION HELICASE 1"/>
    <property type="match status" value="1"/>
</dbReference>
<gene>
    <name evidence="15" type="ORF">OCV65_00285</name>
</gene>
<comment type="caution">
    <text evidence="15">The sequence shown here is derived from an EMBL/GenBank/DDBJ whole genome shotgun (WGS) entry which is preliminary data.</text>
</comment>
<protein>
    <submittedName>
        <fullName evidence="15">ATP-dependent DNA helicase</fullName>
    </submittedName>
</protein>
<evidence type="ECO:0000256" key="11">
    <source>
        <dbReference type="ARBA" id="ARBA00023204"/>
    </source>
</evidence>
<evidence type="ECO:0000256" key="2">
    <source>
        <dbReference type="ARBA" id="ARBA00022723"/>
    </source>
</evidence>
<accession>A0ABT2S260</accession>
<dbReference type="InterPro" id="IPR011545">
    <property type="entry name" value="DEAD/DEAH_box_helicase_dom"/>
</dbReference>
<evidence type="ECO:0000313" key="15">
    <source>
        <dbReference type="EMBL" id="MCU6698686.1"/>
    </source>
</evidence>
<proteinExistence type="inferred from homology"/>
<dbReference type="SUPFAM" id="SSF52540">
    <property type="entry name" value="P-loop containing nucleoside triphosphate hydrolases"/>
    <property type="match status" value="2"/>
</dbReference>
<dbReference type="InterPro" id="IPR010614">
    <property type="entry name" value="RAD3-like_helicase_DEAD"/>
</dbReference>
<evidence type="ECO:0000259" key="14">
    <source>
        <dbReference type="PROSITE" id="PS51193"/>
    </source>
</evidence>
<keyword evidence="6 15" id="KW-0347">Helicase</keyword>
<dbReference type="InterPro" id="IPR006554">
    <property type="entry name" value="Helicase-like_DEXD_c2"/>
</dbReference>
<evidence type="ECO:0000256" key="12">
    <source>
        <dbReference type="ARBA" id="ARBA00023235"/>
    </source>
</evidence>
<name>A0ABT2S260_9FIRM</name>
<sequence length="797" mass="93073">MDRQKVKISVRNLVEFILRSGDIDNRIAAQDKDAMQMGAKLHRKIQKRMGASYHPEVTLRRVVEFDTFDIQVEGRADGIIEEERICIDEIKGVFKDLERMEEPVPVHLAQAKCYACIYAREKELAEIDVQMTYCNMETEDIRRFRESYKADELEEWFMDLMHRYEKWARFQIEWREERNASVKQVEFPYDYRKGQRELVSSVYRTILRKKKLFIQAPTGTGKTLATVFPAVKAVGEGLGEKIFYLTAKTITRTAAAGAFNTLKEQGLKYKVITLTAKEKICFCDKAECNPEYCSYAKGHFDRVNDAVYELITGQDAVTRSVLEEQAEKWQVCPFELGLDTAIWMDAVICDYNYVFDPNAHLKRFFGEGVKGEYLFLIDEAHNLVERGREMYSASLCKEEILRVKRQVKHIDVRLTKRLEECNRQLLELKRNCDGVTVLDSVMHIYLKLLSLMAEMERFLEDYKQFAEREDVLKLYFEVRMFITVYEKLDENYLIYAELAKDGEFFLRLFCVNPAVNLKEYIEKGNSTILFSATLLPIQYYKELLSTEKDDYAVYAETVFEESQSRLLLGTDVSTRYTMRGETMYRRYAEYLYEMASAKEGNYMSFFPSYHFLEQVYDAFVELADRKQSASEGREEYNVGQIECLVQAPYMSEEAREIFLEGFEEEREGSLMGFCVMGGVFSEGIDLAKERLIGAVIVGTGLPQVCLERELLKNYFDARGQNGFDYAYVYPGMNKVQQSAGRVIRTEEDRGVILLLDERFREARYRNTFPREWKGIQYCNIHNVRDQIQSFWSGSSVK</sequence>
<dbReference type="PROSITE" id="PS51193">
    <property type="entry name" value="HELICASE_ATP_BIND_2"/>
    <property type="match status" value="1"/>
</dbReference>
<evidence type="ECO:0000256" key="7">
    <source>
        <dbReference type="ARBA" id="ARBA00022840"/>
    </source>
</evidence>
<dbReference type="EMBL" id="JAOQJV010000001">
    <property type="protein sequence ID" value="MCU6698686.1"/>
    <property type="molecule type" value="Genomic_DNA"/>
</dbReference>
<evidence type="ECO:0000256" key="5">
    <source>
        <dbReference type="ARBA" id="ARBA00022801"/>
    </source>
</evidence>
<dbReference type="SMART" id="SM00488">
    <property type="entry name" value="DEXDc2"/>
    <property type="match status" value="1"/>
</dbReference>
<dbReference type="SMART" id="SM00491">
    <property type="entry name" value="HELICc2"/>
    <property type="match status" value="1"/>
</dbReference>
<evidence type="ECO:0000256" key="13">
    <source>
        <dbReference type="ARBA" id="ARBA00038058"/>
    </source>
</evidence>
<dbReference type="InterPro" id="IPR027417">
    <property type="entry name" value="P-loop_NTPase"/>
</dbReference>
<keyword evidence="2" id="KW-0479">Metal-binding</keyword>
<evidence type="ECO:0000256" key="4">
    <source>
        <dbReference type="ARBA" id="ARBA00022763"/>
    </source>
</evidence>
<dbReference type="InterPro" id="IPR045028">
    <property type="entry name" value="DinG/Rad3-like"/>
</dbReference>
<dbReference type="Proteomes" id="UP001207605">
    <property type="component" value="Unassembled WGS sequence"/>
</dbReference>
<dbReference type="InterPro" id="IPR011604">
    <property type="entry name" value="PDDEXK-like_dom_sf"/>
</dbReference>
<evidence type="ECO:0000256" key="1">
    <source>
        <dbReference type="ARBA" id="ARBA00022485"/>
    </source>
</evidence>
<evidence type="ECO:0000256" key="8">
    <source>
        <dbReference type="ARBA" id="ARBA00023004"/>
    </source>
</evidence>
<dbReference type="Pfam" id="PF13307">
    <property type="entry name" value="Helicase_C_2"/>
    <property type="match status" value="1"/>
</dbReference>
<keyword evidence="3" id="KW-0547">Nucleotide-binding</keyword>
<keyword evidence="5" id="KW-0378">Hydrolase</keyword>
<dbReference type="Gene3D" id="3.90.320.10">
    <property type="match status" value="1"/>
</dbReference>
<keyword evidence="9" id="KW-0411">Iron-sulfur</keyword>
<evidence type="ECO:0000256" key="3">
    <source>
        <dbReference type="ARBA" id="ARBA00022741"/>
    </source>
</evidence>
<evidence type="ECO:0000256" key="9">
    <source>
        <dbReference type="ARBA" id="ARBA00023014"/>
    </source>
</evidence>
<evidence type="ECO:0000256" key="6">
    <source>
        <dbReference type="ARBA" id="ARBA00022806"/>
    </source>
</evidence>
<keyword evidence="11" id="KW-0234">DNA repair</keyword>
<dbReference type="GO" id="GO:0004386">
    <property type="term" value="F:helicase activity"/>
    <property type="evidence" value="ECO:0007669"/>
    <property type="project" value="UniProtKB-KW"/>
</dbReference>